<dbReference type="PANTHER" id="PTHR43649">
    <property type="entry name" value="ARABINOSE-BINDING PROTEIN-RELATED"/>
    <property type="match status" value="1"/>
</dbReference>
<dbReference type="Gene3D" id="3.40.190.10">
    <property type="entry name" value="Periplasmic binding protein-like II"/>
    <property type="match status" value="2"/>
</dbReference>
<keyword evidence="4" id="KW-1185">Reference proteome</keyword>
<evidence type="ECO:0000313" key="3">
    <source>
        <dbReference type="EMBL" id="MBD2847800.1"/>
    </source>
</evidence>
<dbReference type="SUPFAM" id="SSF53850">
    <property type="entry name" value="Periplasmic binding protein-like II"/>
    <property type="match status" value="1"/>
</dbReference>
<feature type="chain" id="PRO_5038886444" evidence="2">
    <location>
        <begin position="34"/>
        <end position="581"/>
    </location>
</feature>
<protein>
    <submittedName>
        <fullName evidence="3">Extracellular solute-binding protein</fullName>
    </submittedName>
</protein>
<dbReference type="Proteomes" id="UP000621560">
    <property type="component" value="Unassembled WGS sequence"/>
</dbReference>
<proteinExistence type="predicted"/>
<evidence type="ECO:0000313" key="4">
    <source>
        <dbReference type="Proteomes" id="UP000621560"/>
    </source>
</evidence>
<evidence type="ECO:0000256" key="2">
    <source>
        <dbReference type="SAM" id="SignalP"/>
    </source>
</evidence>
<name>A0A927GU55_9BACL</name>
<dbReference type="PANTHER" id="PTHR43649:SF12">
    <property type="entry name" value="DIACETYLCHITOBIOSE BINDING PROTEIN DASA"/>
    <property type="match status" value="1"/>
</dbReference>
<dbReference type="RefSeq" id="WP_190920904.1">
    <property type="nucleotide sequence ID" value="NZ_JACXIZ010000045.1"/>
</dbReference>
<sequence length="581" mass="64979">MLTPIQMRTKTKWKRTLVASGLVAGLSSILIVAGCASDTEGNAGSGKEGDASHTEAASNQQGASEESTKARGSISVAIYDRGNIPADEGTIENNRWTRYMNENGPVDVKYVAIPRFDSIAKYNTLFASSSAPDLIFEYDSNYRDQLYQQKQLLPIDDELLKTYAPDYYDYLEQYPLMRKIGTKEDGQLYELGAVGTMLPNHVLFIRKDWLDALHLPIPQTTEELFQTAKAFAEQDPDGNGKDDTYGFSLSFVSGMMLDYMFGNVFTIYEKYPWYIQEDELVHDWERSAAAVSYKKRIYDEGLVDKDFLTDTKGEKAKQDWVNGKLGIYGANGGFNDVTMYEALMNVNPDAEIVPIALPESEFGQFSPALTTPIRKTAAINASAKDPGAVLEYVNFLIQPETTTTLSFGIEGEHFERKENGCPIAINPEKRKQEMGYQGDMNMLNWRDVQNPECFGVTAYLNPDMSSLSEAAAGLAKLRVDGYALYVNKETPLPLYTMMDYMPSMPQDLQMLNTNALNAIQDIWVKAIIGGTSYTVDQAVADAKAAWDRAGGERVDDWYKQWYQENKETAILTEDIYSLTGN</sequence>
<feature type="compositionally biased region" description="Polar residues" evidence="1">
    <location>
        <begin position="55"/>
        <end position="65"/>
    </location>
</feature>
<reference evidence="3" key="1">
    <citation type="submission" date="2020-09" db="EMBL/GenBank/DDBJ databases">
        <title>A novel bacterium of genus Paenibacillus, isolated from South China Sea.</title>
        <authorList>
            <person name="Huang H."/>
            <person name="Mo K."/>
            <person name="Hu Y."/>
        </authorList>
    </citation>
    <scope>NUCLEOTIDE SEQUENCE</scope>
    <source>
        <strain evidence="3">IB182496</strain>
    </source>
</reference>
<evidence type="ECO:0000256" key="1">
    <source>
        <dbReference type="SAM" id="MobiDB-lite"/>
    </source>
</evidence>
<accession>A0A927GU55</accession>
<organism evidence="3 4">
    <name type="scientific">Paenibacillus sabuli</name>
    <dbReference type="NCBI Taxonomy" id="2772509"/>
    <lineage>
        <taxon>Bacteria</taxon>
        <taxon>Bacillati</taxon>
        <taxon>Bacillota</taxon>
        <taxon>Bacilli</taxon>
        <taxon>Bacillales</taxon>
        <taxon>Paenibacillaceae</taxon>
        <taxon>Paenibacillus</taxon>
    </lineage>
</organism>
<comment type="caution">
    <text evidence="3">The sequence shown here is derived from an EMBL/GenBank/DDBJ whole genome shotgun (WGS) entry which is preliminary data.</text>
</comment>
<feature type="region of interest" description="Disordered" evidence="1">
    <location>
        <begin position="41"/>
        <end position="71"/>
    </location>
</feature>
<gene>
    <name evidence="3" type="ORF">IDH44_21615</name>
</gene>
<keyword evidence="2" id="KW-0732">Signal</keyword>
<feature type="signal peptide" evidence="2">
    <location>
        <begin position="1"/>
        <end position="33"/>
    </location>
</feature>
<dbReference type="InterPro" id="IPR006059">
    <property type="entry name" value="SBP"/>
</dbReference>
<dbReference type="InterPro" id="IPR050490">
    <property type="entry name" value="Bact_solute-bd_prot1"/>
</dbReference>
<dbReference type="Pfam" id="PF01547">
    <property type="entry name" value="SBP_bac_1"/>
    <property type="match status" value="1"/>
</dbReference>
<dbReference type="AlphaFoldDB" id="A0A927GU55"/>
<dbReference type="EMBL" id="JACXIZ010000045">
    <property type="protein sequence ID" value="MBD2847800.1"/>
    <property type="molecule type" value="Genomic_DNA"/>
</dbReference>